<dbReference type="PROSITE" id="PS00610">
    <property type="entry name" value="NA_NEUROTRAN_SYMP_1"/>
    <property type="match status" value="1"/>
</dbReference>
<feature type="transmembrane region" description="Helical" evidence="6">
    <location>
        <begin position="175"/>
        <end position="192"/>
    </location>
</feature>
<evidence type="ECO:0000256" key="5">
    <source>
        <dbReference type="ARBA" id="ARBA00023136"/>
    </source>
</evidence>
<evidence type="ECO:0000256" key="6">
    <source>
        <dbReference type="SAM" id="Phobius"/>
    </source>
</evidence>
<dbReference type="PROSITE" id="PS50267">
    <property type="entry name" value="NA_NEUROTRAN_SYMP_3"/>
    <property type="match status" value="1"/>
</dbReference>
<dbReference type="PANTHER" id="PTHR42948:SF1">
    <property type="entry name" value="TRANSPORTER"/>
    <property type="match status" value="1"/>
</dbReference>
<feature type="transmembrane region" description="Helical" evidence="6">
    <location>
        <begin position="386"/>
        <end position="403"/>
    </location>
</feature>
<sequence length="454" mass="48650">MSDLNRDGFGSRFGVLVAVAGSAVGLGNLWRFPYMVGNNGGAAFIIIYLLFVVLLCLPIMFSEFIIGRRTQSNVFGAINKLAPKSPFLSIGVISVVASICIMAFYSVVGGWTIEYIFKSFSPDFLTANSASLESQFKEASTSSLVPIATHLAFLGLSALIVVAGIKNGIEKYSKILMPVLFFLVMLLAIRSMTLDGSSAGIKFLFYPDFSKITGATLIAALGQAFFSLSLGMGCIITYGSYVKKNENLFKVSLMTVAADTGFAILAGLAVMPAVFAFGISPGQGPSLVFITLPQIFAQLPFGNVIAIAFFFILFIAAITSAISLLEVIVAYFTEELKLTRKAAVLIAFTIIGIFGTLSSLSNGVLADVKIFGKTFFDLFDYTSSNILLPVGGLLVVLFVGWRMKKADVLDELTNGGSIAIKGFVLKWIIFTIKFLAPIAIALVLLSSIGFIKLF</sequence>
<dbReference type="InterPro" id="IPR047218">
    <property type="entry name" value="YocR/YhdH-like"/>
</dbReference>
<dbReference type="Pfam" id="PF00209">
    <property type="entry name" value="SNF"/>
    <property type="match status" value="2"/>
</dbReference>
<dbReference type="EMBL" id="VSSQ01005471">
    <property type="protein sequence ID" value="MPM29277.1"/>
    <property type="molecule type" value="Genomic_DNA"/>
</dbReference>
<dbReference type="PANTHER" id="PTHR42948">
    <property type="entry name" value="TRANSPORTER"/>
    <property type="match status" value="1"/>
</dbReference>
<keyword evidence="2" id="KW-0813">Transport</keyword>
<dbReference type="GO" id="GO:0016020">
    <property type="term" value="C:membrane"/>
    <property type="evidence" value="ECO:0007669"/>
    <property type="project" value="UniProtKB-SubCell"/>
</dbReference>
<evidence type="ECO:0000256" key="1">
    <source>
        <dbReference type="ARBA" id="ARBA00004141"/>
    </source>
</evidence>
<gene>
    <name evidence="7" type="ORF">SDC9_75817</name>
</gene>
<dbReference type="InterPro" id="IPR037272">
    <property type="entry name" value="SNS_sf"/>
</dbReference>
<keyword evidence="5 6" id="KW-0472">Membrane</keyword>
<proteinExistence type="predicted"/>
<dbReference type="CDD" id="cd10336">
    <property type="entry name" value="SLC6sbd_Tyt1-Like"/>
    <property type="match status" value="1"/>
</dbReference>
<evidence type="ECO:0000256" key="3">
    <source>
        <dbReference type="ARBA" id="ARBA00022692"/>
    </source>
</evidence>
<evidence type="ECO:0000256" key="2">
    <source>
        <dbReference type="ARBA" id="ARBA00022448"/>
    </source>
</evidence>
<protein>
    <recommendedName>
        <fullName evidence="8">Transporter</fullName>
    </recommendedName>
</protein>
<keyword evidence="3 6" id="KW-0812">Transmembrane</keyword>
<feature type="transmembrane region" description="Helical" evidence="6">
    <location>
        <begin position="144"/>
        <end position="163"/>
    </location>
</feature>
<evidence type="ECO:0000256" key="4">
    <source>
        <dbReference type="ARBA" id="ARBA00022989"/>
    </source>
</evidence>
<feature type="transmembrane region" description="Helical" evidence="6">
    <location>
        <begin position="344"/>
        <end position="366"/>
    </location>
</feature>
<name>A0A644YLT9_9ZZZZ</name>
<feature type="transmembrane region" description="Helical" evidence="6">
    <location>
        <begin position="87"/>
        <end position="108"/>
    </location>
</feature>
<evidence type="ECO:0000313" key="7">
    <source>
        <dbReference type="EMBL" id="MPM29277.1"/>
    </source>
</evidence>
<organism evidence="7">
    <name type="scientific">bioreactor metagenome</name>
    <dbReference type="NCBI Taxonomy" id="1076179"/>
    <lineage>
        <taxon>unclassified sequences</taxon>
        <taxon>metagenomes</taxon>
        <taxon>ecological metagenomes</taxon>
    </lineage>
</organism>
<dbReference type="InterPro" id="IPR000175">
    <property type="entry name" value="Na/ntran_symport"/>
</dbReference>
<feature type="transmembrane region" description="Helical" evidence="6">
    <location>
        <begin position="251"/>
        <end position="279"/>
    </location>
</feature>
<evidence type="ECO:0008006" key="8">
    <source>
        <dbReference type="Google" id="ProtNLM"/>
    </source>
</evidence>
<dbReference type="NCBIfam" id="NF037979">
    <property type="entry name" value="Na_transp"/>
    <property type="match status" value="1"/>
</dbReference>
<keyword evidence="4 6" id="KW-1133">Transmembrane helix</keyword>
<feature type="transmembrane region" description="Helical" evidence="6">
    <location>
        <begin position="212"/>
        <end position="239"/>
    </location>
</feature>
<dbReference type="AlphaFoldDB" id="A0A644YLT9"/>
<comment type="subcellular location">
    <subcellularLocation>
        <location evidence="1">Membrane</location>
        <topology evidence="1">Multi-pass membrane protein</topology>
    </subcellularLocation>
</comment>
<accession>A0A644YLT9</accession>
<dbReference type="PRINTS" id="PR00176">
    <property type="entry name" value="NANEUSMPORT"/>
</dbReference>
<feature type="transmembrane region" description="Helical" evidence="6">
    <location>
        <begin position="299"/>
        <end position="332"/>
    </location>
</feature>
<feature type="transmembrane region" description="Helical" evidence="6">
    <location>
        <begin position="12"/>
        <end position="30"/>
    </location>
</feature>
<feature type="transmembrane region" description="Helical" evidence="6">
    <location>
        <begin position="424"/>
        <end position="451"/>
    </location>
</feature>
<feature type="transmembrane region" description="Helical" evidence="6">
    <location>
        <begin position="42"/>
        <end position="66"/>
    </location>
</feature>
<reference evidence="7" key="1">
    <citation type="submission" date="2019-08" db="EMBL/GenBank/DDBJ databases">
        <authorList>
            <person name="Kucharzyk K."/>
            <person name="Murdoch R.W."/>
            <person name="Higgins S."/>
            <person name="Loffler F."/>
        </authorList>
    </citation>
    <scope>NUCLEOTIDE SEQUENCE</scope>
</reference>
<comment type="caution">
    <text evidence="7">The sequence shown here is derived from an EMBL/GenBank/DDBJ whole genome shotgun (WGS) entry which is preliminary data.</text>
</comment>
<dbReference type="SUPFAM" id="SSF161070">
    <property type="entry name" value="SNF-like"/>
    <property type="match status" value="1"/>
</dbReference>